<evidence type="ECO:0000313" key="4">
    <source>
        <dbReference type="Proteomes" id="UP000663824"/>
    </source>
</evidence>
<evidence type="ECO:0000313" key="2">
    <source>
        <dbReference type="EMBL" id="CAF2104339.1"/>
    </source>
</evidence>
<dbReference type="Proteomes" id="UP000663824">
    <property type="component" value="Unassembled WGS sequence"/>
</dbReference>
<dbReference type="EMBL" id="CAJOBI010001147">
    <property type="protein sequence ID" value="CAF3865846.1"/>
    <property type="molecule type" value="Genomic_DNA"/>
</dbReference>
<feature type="compositionally biased region" description="Polar residues" evidence="1">
    <location>
        <begin position="57"/>
        <end position="68"/>
    </location>
</feature>
<evidence type="ECO:0000256" key="1">
    <source>
        <dbReference type="SAM" id="MobiDB-lite"/>
    </source>
</evidence>
<feature type="region of interest" description="Disordered" evidence="1">
    <location>
        <begin position="56"/>
        <end position="92"/>
    </location>
</feature>
<feature type="compositionally biased region" description="Polar residues" evidence="1">
    <location>
        <begin position="16"/>
        <end position="27"/>
    </location>
</feature>
<sequence length="135" mass="15310">MSSSNQRSPSSHPSRTTLSNTQSQGVRSVSVPHRQFTIILTNNPELLRQTLAHQPMIAQQRQPGTTLQNSANNHATVNTNNSSNNNNNNRIDNNREQLLDNLLQVELRDVAYAYLLRTRRPSNLSYVFDMPDIEL</sequence>
<evidence type="ECO:0000313" key="3">
    <source>
        <dbReference type="EMBL" id="CAF3865846.1"/>
    </source>
</evidence>
<feature type="compositionally biased region" description="Low complexity" evidence="1">
    <location>
        <begin position="1"/>
        <end position="15"/>
    </location>
</feature>
<organism evidence="2 4">
    <name type="scientific">Rotaria magnacalcarata</name>
    <dbReference type="NCBI Taxonomy" id="392030"/>
    <lineage>
        <taxon>Eukaryota</taxon>
        <taxon>Metazoa</taxon>
        <taxon>Spiralia</taxon>
        <taxon>Gnathifera</taxon>
        <taxon>Rotifera</taxon>
        <taxon>Eurotatoria</taxon>
        <taxon>Bdelloidea</taxon>
        <taxon>Philodinida</taxon>
        <taxon>Philodinidae</taxon>
        <taxon>Rotaria</taxon>
    </lineage>
</organism>
<reference evidence="2" key="1">
    <citation type="submission" date="2021-02" db="EMBL/GenBank/DDBJ databases">
        <authorList>
            <person name="Nowell W R."/>
        </authorList>
    </citation>
    <scope>NUCLEOTIDE SEQUENCE</scope>
</reference>
<gene>
    <name evidence="2" type="ORF">MBJ925_LOCUS22938</name>
    <name evidence="3" type="ORF">SMN809_LOCUS4804</name>
</gene>
<dbReference type="EMBL" id="CAJNRE010011714">
    <property type="protein sequence ID" value="CAF2104339.1"/>
    <property type="molecule type" value="Genomic_DNA"/>
</dbReference>
<proteinExistence type="predicted"/>
<name>A0A816TVS0_9BILA</name>
<dbReference type="Proteomes" id="UP000676336">
    <property type="component" value="Unassembled WGS sequence"/>
</dbReference>
<accession>A0A816TVS0</accession>
<dbReference type="AlphaFoldDB" id="A0A816TVS0"/>
<comment type="caution">
    <text evidence="2">The sequence shown here is derived from an EMBL/GenBank/DDBJ whole genome shotgun (WGS) entry which is preliminary data.</text>
</comment>
<feature type="region of interest" description="Disordered" evidence="1">
    <location>
        <begin position="1"/>
        <end position="31"/>
    </location>
</feature>
<feature type="compositionally biased region" description="Low complexity" evidence="1">
    <location>
        <begin position="69"/>
        <end position="91"/>
    </location>
</feature>
<protein>
    <submittedName>
        <fullName evidence="2">Uncharacterized protein</fullName>
    </submittedName>
</protein>